<comment type="caution">
    <text evidence="1">The sequence shown here is derived from an EMBL/GenBank/DDBJ whole genome shotgun (WGS) entry which is preliminary data.</text>
</comment>
<evidence type="ECO:0008006" key="3">
    <source>
        <dbReference type="Google" id="ProtNLM"/>
    </source>
</evidence>
<dbReference type="EMBL" id="JAENQP010000001">
    <property type="protein sequence ID" value="MBO3357269.1"/>
    <property type="molecule type" value="Genomic_DNA"/>
</dbReference>
<accession>A0AAW4J036</accession>
<protein>
    <recommendedName>
        <fullName evidence="3">Ground-like protein</fullName>
    </recommendedName>
</protein>
<evidence type="ECO:0000313" key="2">
    <source>
        <dbReference type="Proteomes" id="UP000668068"/>
    </source>
</evidence>
<dbReference type="Proteomes" id="UP000668068">
    <property type="component" value="Unassembled WGS sequence"/>
</dbReference>
<gene>
    <name evidence="1" type="ORF">JJB47_00570</name>
</gene>
<reference evidence="1" key="1">
    <citation type="submission" date="2020-12" db="EMBL/GenBank/DDBJ databases">
        <title>Comparative genomics of Clostridium perfringens reveals patterns of host-associated phylogenetic clades and virulence factors.</title>
        <authorList>
            <person name="Smith A.H."/>
            <person name="Geier R."/>
        </authorList>
    </citation>
    <scope>NUCLEOTIDE SEQUENCE</scope>
    <source>
        <strain evidence="1">CHD30677R</strain>
    </source>
</reference>
<sequence length="87" mass="9358">MNILYYTKEVRWNIMSRKCCCSCNSCRRNSCGCRCGNNCCGFNNCGGFGNCGGFNNCGGFGNCGGFPLLWLLLLGCGGFGNCGGNWF</sequence>
<dbReference type="AlphaFoldDB" id="A0AAW4J036"/>
<proteinExistence type="predicted"/>
<evidence type="ECO:0000313" key="1">
    <source>
        <dbReference type="EMBL" id="MBO3357269.1"/>
    </source>
</evidence>
<organism evidence="1 2">
    <name type="scientific">Clostridium perfringens</name>
    <dbReference type="NCBI Taxonomy" id="1502"/>
    <lineage>
        <taxon>Bacteria</taxon>
        <taxon>Bacillati</taxon>
        <taxon>Bacillota</taxon>
        <taxon>Clostridia</taxon>
        <taxon>Eubacteriales</taxon>
        <taxon>Clostridiaceae</taxon>
        <taxon>Clostridium</taxon>
    </lineage>
</organism>
<name>A0AAW4J036_CLOPF</name>